<dbReference type="InParanoid" id="J0WTQ5"/>
<evidence type="ECO:0008006" key="3">
    <source>
        <dbReference type="Google" id="ProtNLM"/>
    </source>
</evidence>
<dbReference type="InterPro" id="IPR032675">
    <property type="entry name" value="LRR_dom_sf"/>
</dbReference>
<dbReference type="OMA" id="HIINGAF"/>
<proteinExistence type="predicted"/>
<reference evidence="2" key="1">
    <citation type="journal article" date="2012" name="Science">
        <title>The Paleozoic origin of enzymatic lignin decomposition reconstructed from 31 fungal genomes.</title>
        <authorList>
            <person name="Floudas D."/>
            <person name="Binder M."/>
            <person name="Riley R."/>
            <person name="Barry K."/>
            <person name="Blanchette R.A."/>
            <person name="Henrissat B."/>
            <person name="Martinez A.T."/>
            <person name="Otillar R."/>
            <person name="Spatafora J.W."/>
            <person name="Yadav J.S."/>
            <person name="Aerts A."/>
            <person name="Benoit I."/>
            <person name="Boyd A."/>
            <person name="Carlson A."/>
            <person name="Copeland A."/>
            <person name="Coutinho P.M."/>
            <person name="de Vries R.P."/>
            <person name="Ferreira P."/>
            <person name="Findley K."/>
            <person name="Foster B."/>
            <person name="Gaskell J."/>
            <person name="Glotzer D."/>
            <person name="Gorecki P."/>
            <person name="Heitman J."/>
            <person name="Hesse C."/>
            <person name="Hori C."/>
            <person name="Igarashi K."/>
            <person name="Jurgens J.A."/>
            <person name="Kallen N."/>
            <person name="Kersten P."/>
            <person name="Kohler A."/>
            <person name="Kuees U."/>
            <person name="Kumar T.K.A."/>
            <person name="Kuo A."/>
            <person name="LaButti K."/>
            <person name="Larrondo L.F."/>
            <person name="Lindquist E."/>
            <person name="Ling A."/>
            <person name="Lombard V."/>
            <person name="Lucas S."/>
            <person name="Lundell T."/>
            <person name="Martin R."/>
            <person name="McLaughlin D.J."/>
            <person name="Morgenstern I."/>
            <person name="Morin E."/>
            <person name="Murat C."/>
            <person name="Nagy L.G."/>
            <person name="Nolan M."/>
            <person name="Ohm R.A."/>
            <person name="Patyshakuliyeva A."/>
            <person name="Rokas A."/>
            <person name="Ruiz-Duenas F.J."/>
            <person name="Sabat G."/>
            <person name="Salamov A."/>
            <person name="Samejima M."/>
            <person name="Schmutz J."/>
            <person name="Slot J.C."/>
            <person name="St John F."/>
            <person name="Stenlid J."/>
            <person name="Sun H."/>
            <person name="Sun S."/>
            <person name="Syed K."/>
            <person name="Tsang A."/>
            <person name="Wiebenga A."/>
            <person name="Young D."/>
            <person name="Pisabarro A."/>
            <person name="Eastwood D.C."/>
            <person name="Martin F."/>
            <person name="Cullen D."/>
            <person name="Grigoriev I.V."/>
            <person name="Hibbett D.S."/>
        </authorList>
    </citation>
    <scope>NUCLEOTIDE SEQUENCE [LARGE SCALE GENOMIC DNA]</scope>
    <source>
        <strain evidence="2">TFB10046</strain>
    </source>
</reference>
<evidence type="ECO:0000313" key="1">
    <source>
        <dbReference type="EMBL" id="EJD35950.1"/>
    </source>
</evidence>
<dbReference type="SUPFAM" id="SSF52047">
    <property type="entry name" value="RNI-like"/>
    <property type="match status" value="1"/>
</dbReference>
<dbReference type="Gene3D" id="3.80.10.10">
    <property type="entry name" value="Ribonuclease Inhibitor"/>
    <property type="match status" value="1"/>
</dbReference>
<sequence length="389" mass="43775">MSVVLPPEIFDAILDWVPAPEWDREAWDPKTAGVDILVCAMVCRAWLPRARHLAFSSIKYRCSYDKNASQDPLATILAHPLCTFRDHVRDFRLIGHGANHCCRPSWSCVPLMRNITRLRLENEWFRGHAGVDCLMASPFGGNINTLELDHCQVSLLGQLLPLISRCRCLRNLVLRQLLLIDWYDEHLETRAPFDFAVPAGLEELVISYNIFMDALSTLLRWFSPSSAGDTRIHRLDLRTMCSKTAPASAHLIHLAGPSLSSLAIGFSNSSGSSDAADAFCAATDFSTLMNLEVIGFSICAINRSYADRHLQAKYVPPVLRLLRSEEIRIVRLYLDIEVPEDLLVLNFEAIATSLSQDNYRNLEQVESLLDERLGSRLKRTVQIVCLPSN</sequence>
<dbReference type="OrthoDB" id="2800661at2759"/>
<protein>
    <recommendedName>
        <fullName evidence="3">F-box domain-containing protein</fullName>
    </recommendedName>
</protein>
<evidence type="ECO:0000313" key="2">
    <source>
        <dbReference type="Proteomes" id="UP000006514"/>
    </source>
</evidence>
<gene>
    <name evidence="1" type="ORF">AURDEDRAFT_174951</name>
</gene>
<accession>J0WTQ5</accession>
<dbReference type="eggNOG" id="ENOG502RQF6">
    <property type="taxonomic scope" value="Eukaryota"/>
</dbReference>
<keyword evidence="2" id="KW-1185">Reference proteome</keyword>
<dbReference type="EMBL" id="JH687874">
    <property type="protein sequence ID" value="EJD35950.1"/>
    <property type="molecule type" value="Genomic_DNA"/>
</dbReference>
<organism evidence="1 2">
    <name type="scientific">Auricularia subglabra (strain TFB-10046 / SS5)</name>
    <name type="common">White-rot fungus</name>
    <name type="synonym">Auricularia delicata (strain TFB10046)</name>
    <dbReference type="NCBI Taxonomy" id="717982"/>
    <lineage>
        <taxon>Eukaryota</taxon>
        <taxon>Fungi</taxon>
        <taxon>Dikarya</taxon>
        <taxon>Basidiomycota</taxon>
        <taxon>Agaricomycotina</taxon>
        <taxon>Agaricomycetes</taxon>
        <taxon>Auriculariales</taxon>
        <taxon>Auriculariaceae</taxon>
        <taxon>Auricularia</taxon>
    </lineage>
</organism>
<dbReference type="Proteomes" id="UP000006514">
    <property type="component" value="Unassembled WGS sequence"/>
</dbReference>
<dbReference type="KEGG" id="adl:AURDEDRAFT_174951"/>
<dbReference type="AlphaFoldDB" id="J0WTQ5"/>
<name>J0WTQ5_AURST</name>